<keyword evidence="6" id="KW-0503">Monooxygenase</keyword>
<name>A0A397TW27_9GLOM</name>
<evidence type="ECO:0000256" key="5">
    <source>
        <dbReference type="PIRSR" id="PIRSR602401-1"/>
    </source>
</evidence>
<keyword evidence="3 5" id="KW-0479">Metal-binding</keyword>
<evidence type="ECO:0000256" key="6">
    <source>
        <dbReference type="RuleBase" id="RU000461"/>
    </source>
</evidence>
<dbReference type="InterPro" id="IPR002401">
    <property type="entry name" value="Cyt_P450_E_grp-I"/>
</dbReference>
<feature type="binding site" description="axial binding residue" evidence="5">
    <location>
        <position position="431"/>
    </location>
    <ligand>
        <name>heme</name>
        <dbReference type="ChEBI" id="CHEBI:30413"/>
    </ligand>
    <ligandPart>
        <name>Fe</name>
        <dbReference type="ChEBI" id="CHEBI:18248"/>
    </ligandPart>
</feature>
<dbReference type="EMBL" id="QKWP01002746">
    <property type="protein sequence ID" value="RIB02292.1"/>
    <property type="molecule type" value="Genomic_DNA"/>
</dbReference>
<organism evidence="8 9">
    <name type="scientific">Gigaspora rosea</name>
    <dbReference type="NCBI Taxonomy" id="44941"/>
    <lineage>
        <taxon>Eukaryota</taxon>
        <taxon>Fungi</taxon>
        <taxon>Fungi incertae sedis</taxon>
        <taxon>Mucoromycota</taxon>
        <taxon>Glomeromycotina</taxon>
        <taxon>Glomeromycetes</taxon>
        <taxon>Diversisporales</taxon>
        <taxon>Gigasporaceae</taxon>
        <taxon>Gigaspora</taxon>
    </lineage>
</organism>
<sequence>MNIAISIQDLIRIIGIFASIYVLKCVYDIIYIAYFGPLSKIPGPKVAHLTKFYIGVKQISGQRWKWLQNEIMPKYGKIVRVSPDVVVFSDKDIIKQFLVTNEMPKNKNYERLRIDEKYSTLFTARDKELHKRRRRILSPAFSIKHLSSLEPFMHTCINDLIAKIDGEICKNGGKAAINIYLLIQYNALDIIGETAFGGSFKMVTNGNHPMPAKVFGDLRRRVLRSLFPLLKPLLKQDPYLVDFTNKIIKQRRQESSQKKDLLQMMLDTKQHEDGLSDFEIYDQSIEFLIAGSDTTSFTATMIMIMLVKHPKVLEKLIKEIDETLVGLGSEEIPSHDKIKHLPYLNGVINEGLRLFPTSRDFGPGKEATEDLVLGGYFIPKGTLVIPNTLELHTSKEYWGENAKEFVPERWLEPEKLTPDCFIPFSAGARNCIGFNFAWMELRLTIATLLHRYNFKDIENQEIELLQFITPSLKSKEYNLIASMRN</sequence>
<dbReference type="InterPro" id="IPR050121">
    <property type="entry name" value="Cytochrome_P450_monoxygenase"/>
</dbReference>
<dbReference type="InterPro" id="IPR036396">
    <property type="entry name" value="Cyt_P450_sf"/>
</dbReference>
<keyword evidence="5 6" id="KW-0349">Heme</keyword>
<dbReference type="InterPro" id="IPR001128">
    <property type="entry name" value="Cyt_P450"/>
</dbReference>
<dbReference type="Pfam" id="PF00067">
    <property type="entry name" value="p450"/>
    <property type="match status" value="1"/>
</dbReference>
<dbReference type="Gene3D" id="1.10.630.10">
    <property type="entry name" value="Cytochrome P450"/>
    <property type="match status" value="1"/>
</dbReference>
<keyword evidence="9" id="KW-1185">Reference proteome</keyword>
<proteinExistence type="inferred from homology"/>
<keyword evidence="7" id="KW-1133">Transmembrane helix</keyword>
<dbReference type="AlphaFoldDB" id="A0A397TW27"/>
<evidence type="ECO:0000313" key="9">
    <source>
        <dbReference type="Proteomes" id="UP000266673"/>
    </source>
</evidence>
<gene>
    <name evidence="8" type="ORF">C2G38_2125561</name>
</gene>
<dbReference type="Proteomes" id="UP000266673">
    <property type="component" value="Unassembled WGS sequence"/>
</dbReference>
<dbReference type="SUPFAM" id="SSF48264">
    <property type="entry name" value="Cytochrome P450"/>
    <property type="match status" value="1"/>
</dbReference>
<reference evidence="8 9" key="1">
    <citation type="submission" date="2018-06" db="EMBL/GenBank/DDBJ databases">
        <title>Comparative genomics reveals the genomic features of Rhizophagus irregularis, R. cerebriforme, R. diaphanum and Gigaspora rosea, and their symbiotic lifestyle signature.</title>
        <authorList>
            <person name="Morin E."/>
            <person name="San Clemente H."/>
            <person name="Chen E.C.H."/>
            <person name="De La Providencia I."/>
            <person name="Hainaut M."/>
            <person name="Kuo A."/>
            <person name="Kohler A."/>
            <person name="Murat C."/>
            <person name="Tang N."/>
            <person name="Roy S."/>
            <person name="Loubradou J."/>
            <person name="Henrissat B."/>
            <person name="Grigoriev I.V."/>
            <person name="Corradi N."/>
            <person name="Roux C."/>
            <person name="Martin F.M."/>
        </authorList>
    </citation>
    <scope>NUCLEOTIDE SEQUENCE [LARGE SCALE GENOMIC DNA]</scope>
    <source>
        <strain evidence="8 9">DAOM 194757</strain>
    </source>
</reference>
<dbReference type="PANTHER" id="PTHR24305:SF166">
    <property type="entry name" value="CYTOCHROME P450 12A4, MITOCHONDRIAL-RELATED"/>
    <property type="match status" value="1"/>
</dbReference>
<evidence type="ECO:0000256" key="3">
    <source>
        <dbReference type="ARBA" id="ARBA00022723"/>
    </source>
</evidence>
<keyword evidence="4 5" id="KW-0408">Iron</keyword>
<evidence type="ECO:0000256" key="2">
    <source>
        <dbReference type="ARBA" id="ARBA00010617"/>
    </source>
</evidence>
<dbReference type="GO" id="GO:0016705">
    <property type="term" value="F:oxidoreductase activity, acting on paired donors, with incorporation or reduction of molecular oxygen"/>
    <property type="evidence" value="ECO:0007669"/>
    <property type="project" value="InterPro"/>
</dbReference>
<comment type="similarity">
    <text evidence="2 6">Belongs to the cytochrome P450 family.</text>
</comment>
<evidence type="ECO:0000256" key="7">
    <source>
        <dbReference type="SAM" id="Phobius"/>
    </source>
</evidence>
<dbReference type="STRING" id="44941.A0A397TW27"/>
<dbReference type="InterPro" id="IPR017972">
    <property type="entry name" value="Cyt_P450_CS"/>
</dbReference>
<dbReference type="PANTHER" id="PTHR24305">
    <property type="entry name" value="CYTOCHROME P450"/>
    <property type="match status" value="1"/>
</dbReference>
<keyword evidence="7" id="KW-0472">Membrane</keyword>
<dbReference type="PRINTS" id="PR00385">
    <property type="entry name" value="P450"/>
</dbReference>
<dbReference type="OrthoDB" id="1470350at2759"/>
<dbReference type="PROSITE" id="PS00086">
    <property type="entry name" value="CYTOCHROME_P450"/>
    <property type="match status" value="1"/>
</dbReference>
<dbReference type="GO" id="GO:0020037">
    <property type="term" value="F:heme binding"/>
    <property type="evidence" value="ECO:0007669"/>
    <property type="project" value="InterPro"/>
</dbReference>
<evidence type="ECO:0000256" key="4">
    <source>
        <dbReference type="ARBA" id="ARBA00023004"/>
    </source>
</evidence>
<evidence type="ECO:0000313" key="8">
    <source>
        <dbReference type="EMBL" id="RIB02292.1"/>
    </source>
</evidence>
<keyword evidence="7" id="KW-0812">Transmembrane</keyword>
<accession>A0A397TW27</accession>
<comment type="cofactor">
    <cofactor evidence="1 5">
        <name>heme</name>
        <dbReference type="ChEBI" id="CHEBI:30413"/>
    </cofactor>
</comment>
<dbReference type="GO" id="GO:0004497">
    <property type="term" value="F:monooxygenase activity"/>
    <property type="evidence" value="ECO:0007669"/>
    <property type="project" value="UniProtKB-KW"/>
</dbReference>
<dbReference type="PRINTS" id="PR00463">
    <property type="entry name" value="EP450I"/>
</dbReference>
<evidence type="ECO:0000256" key="1">
    <source>
        <dbReference type="ARBA" id="ARBA00001971"/>
    </source>
</evidence>
<protein>
    <submittedName>
        <fullName evidence="8">Cytochrome P450</fullName>
    </submittedName>
</protein>
<comment type="caution">
    <text evidence="8">The sequence shown here is derived from an EMBL/GenBank/DDBJ whole genome shotgun (WGS) entry which is preliminary data.</text>
</comment>
<dbReference type="GO" id="GO:0005506">
    <property type="term" value="F:iron ion binding"/>
    <property type="evidence" value="ECO:0007669"/>
    <property type="project" value="InterPro"/>
</dbReference>
<feature type="transmembrane region" description="Helical" evidence="7">
    <location>
        <begin position="12"/>
        <end position="34"/>
    </location>
</feature>
<keyword evidence="6" id="KW-0560">Oxidoreductase</keyword>